<keyword evidence="2" id="KW-0169">Cobalamin biosynthesis</keyword>
<feature type="domain" description="Tetrapyrrole methylase" evidence="6">
    <location>
        <begin position="1"/>
        <end position="184"/>
    </location>
</feature>
<dbReference type="PANTHER" id="PTHR43182:SF1">
    <property type="entry name" value="COBALT-PRECORRIN-7 C(5)-METHYLTRANSFERASE"/>
    <property type="match status" value="1"/>
</dbReference>
<dbReference type="GO" id="GO:0009236">
    <property type="term" value="P:cobalamin biosynthetic process"/>
    <property type="evidence" value="ECO:0007669"/>
    <property type="project" value="UniProtKB-UniPathway"/>
</dbReference>
<dbReference type="PANTHER" id="PTHR43182">
    <property type="entry name" value="COBALT-PRECORRIN-6B C(15)-METHYLTRANSFERASE (DECARBOXYLATING)"/>
    <property type="match status" value="1"/>
</dbReference>
<dbReference type="InterPro" id="IPR000878">
    <property type="entry name" value="4pyrrol_Mease"/>
</dbReference>
<dbReference type="NCBIfam" id="TIGR02467">
    <property type="entry name" value="CbiE"/>
    <property type="match status" value="1"/>
</dbReference>
<evidence type="ECO:0000256" key="5">
    <source>
        <dbReference type="ARBA" id="ARBA00022691"/>
    </source>
</evidence>
<dbReference type="RefSeq" id="WP_073020164.1">
    <property type="nucleotide sequence ID" value="NZ_FQXU01000008.1"/>
</dbReference>
<dbReference type="Gene3D" id="3.30.950.10">
    <property type="entry name" value="Methyltransferase, Cobalt-precorrin-4 Transmethylase, Domain 2"/>
    <property type="match status" value="1"/>
</dbReference>
<protein>
    <submittedName>
        <fullName evidence="7">Precorrin-6Y C5,15-methyltransferase (Decarboxylating)</fullName>
    </submittedName>
</protein>
<evidence type="ECO:0000259" key="6">
    <source>
        <dbReference type="Pfam" id="PF00590"/>
    </source>
</evidence>
<sequence length="200" mass="22329">MITLVGLGPGSKEYMLLKAIETLNNSSIIIGFSRAVESLDFISASKVAVNNLKGIIEFIENNPSENISIVASGDPCFYGVLNYLKRNINEEITVIPGISSFQYLMSKLGKPWQEAKLSSLHGREGDFIKEVREVNLSIWLTDKINNPTKLAKQLHDENIECTIYVGENLSYEDEKITIGSPKEVALKEFSELNIMVVERT</sequence>
<evidence type="ECO:0000256" key="1">
    <source>
        <dbReference type="ARBA" id="ARBA00004953"/>
    </source>
</evidence>
<evidence type="ECO:0000256" key="2">
    <source>
        <dbReference type="ARBA" id="ARBA00022573"/>
    </source>
</evidence>
<evidence type="ECO:0000313" key="8">
    <source>
        <dbReference type="Proteomes" id="UP000184241"/>
    </source>
</evidence>
<proteinExistence type="predicted"/>
<keyword evidence="3 7" id="KW-0489">Methyltransferase</keyword>
<dbReference type="GO" id="GO:0008276">
    <property type="term" value="F:protein methyltransferase activity"/>
    <property type="evidence" value="ECO:0007669"/>
    <property type="project" value="InterPro"/>
</dbReference>
<dbReference type="InterPro" id="IPR050714">
    <property type="entry name" value="Cobalamin_biosynth_MTase"/>
</dbReference>
<dbReference type="GO" id="GO:0032259">
    <property type="term" value="P:methylation"/>
    <property type="evidence" value="ECO:0007669"/>
    <property type="project" value="UniProtKB-KW"/>
</dbReference>
<dbReference type="UniPathway" id="UPA00148"/>
<keyword evidence="5" id="KW-0949">S-adenosyl-L-methionine</keyword>
<reference evidence="7 8" key="1">
    <citation type="submission" date="2016-11" db="EMBL/GenBank/DDBJ databases">
        <authorList>
            <person name="Jaros S."/>
            <person name="Januszkiewicz K."/>
            <person name="Wedrychowicz H."/>
        </authorList>
    </citation>
    <scope>NUCLEOTIDE SEQUENCE [LARGE SCALE GENOMIC DNA]</scope>
    <source>
        <strain evidence="7 8">DSM 6191</strain>
    </source>
</reference>
<evidence type="ECO:0000313" key="7">
    <source>
        <dbReference type="EMBL" id="SHI21142.1"/>
    </source>
</evidence>
<dbReference type="Proteomes" id="UP000184241">
    <property type="component" value="Unassembled WGS sequence"/>
</dbReference>
<comment type="pathway">
    <text evidence="1">Cofactor biosynthesis; adenosylcobalamin biosynthesis.</text>
</comment>
<organism evidence="7 8">
    <name type="scientific">Clostridium intestinale DSM 6191</name>
    <dbReference type="NCBI Taxonomy" id="1121320"/>
    <lineage>
        <taxon>Bacteria</taxon>
        <taxon>Bacillati</taxon>
        <taxon>Bacillota</taxon>
        <taxon>Clostridia</taxon>
        <taxon>Eubacteriales</taxon>
        <taxon>Clostridiaceae</taxon>
        <taxon>Clostridium</taxon>
    </lineage>
</organism>
<gene>
    <name evidence="7" type="ORF">SAMN02745941_02695</name>
</gene>
<dbReference type="InterPro" id="IPR014776">
    <property type="entry name" value="4pyrrole_Mease_sub2"/>
</dbReference>
<accession>A0A1M5ZAC4</accession>
<evidence type="ECO:0000256" key="4">
    <source>
        <dbReference type="ARBA" id="ARBA00022679"/>
    </source>
</evidence>
<keyword evidence="4 7" id="KW-0808">Transferase</keyword>
<dbReference type="CDD" id="cd11644">
    <property type="entry name" value="Precorrin-6Y-MT"/>
    <property type="match status" value="1"/>
</dbReference>
<dbReference type="InterPro" id="IPR014777">
    <property type="entry name" value="4pyrrole_Mease_sub1"/>
</dbReference>
<dbReference type="InterPro" id="IPR012818">
    <property type="entry name" value="CbiE"/>
</dbReference>
<dbReference type="Pfam" id="PF00590">
    <property type="entry name" value="TP_methylase"/>
    <property type="match status" value="1"/>
</dbReference>
<dbReference type="SUPFAM" id="SSF53790">
    <property type="entry name" value="Tetrapyrrole methylase"/>
    <property type="match status" value="1"/>
</dbReference>
<dbReference type="AlphaFoldDB" id="A0A1M5ZAC4"/>
<name>A0A1M5ZAC4_9CLOT</name>
<dbReference type="InterPro" id="IPR035996">
    <property type="entry name" value="4pyrrol_Methylase_sf"/>
</dbReference>
<dbReference type="Gene3D" id="3.40.1010.10">
    <property type="entry name" value="Cobalt-precorrin-4 Transmethylase, Domain 1"/>
    <property type="match status" value="1"/>
</dbReference>
<evidence type="ECO:0000256" key="3">
    <source>
        <dbReference type="ARBA" id="ARBA00022603"/>
    </source>
</evidence>
<dbReference type="EMBL" id="FQXU01000008">
    <property type="protein sequence ID" value="SHI21142.1"/>
    <property type="molecule type" value="Genomic_DNA"/>
</dbReference>